<proteinExistence type="predicted"/>
<reference evidence="2" key="1">
    <citation type="submission" date="2018-05" db="EMBL/GenBank/DDBJ databases">
        <authorList>
            <person name="Lanie J.A."/>
            <person name="Ng W.-L."/>
            <person name="Kazmierczak K.M."/>
            <person name="Andrzejewski T.M."/>
            <person name="Davidsen T.M."/>
            <person name="Wayne K.J."/>
            <person name="Tettelin H."/>
            <person name="Glass J.I."/>
            <person name="Rusch D."/>
            <person name="Podicherti R."/>
            <person name="Tsui H.-C.T."/>
            <person name="Winkler M.E."/>
        </authorList>
    </citation>
    <scope>NUCLEOTIDE SEQUENCE</scope>
</reference>
<sequence>MTQNDSGFVGSIPEIYDTYLVPLIFEAYANDLAERTAALAPNRVLETAAGSGVLARALARRLAPDARYFVTDLNQPMLDHAASKQDPDSRIVWQQANAMELPFDKATFNAVVCQFGVMFFPDRVAAYTEVRHVLKPGGCFIFNVWDRIETNQFADVVTQAASTVFPDDPPLFMARTPHGYQDFELIQDELIMAGFSNISIDTLEETSTAPSPRHPAIAYCQGTPLRNEIESRDASLLNHVTDRAEAAIAARFGNGPVSGMILGHIVTAS</sequence>
<dbReference type="CDD" id="cd02440">
    <property type="entry name" value="AdoMet_MTases"/>
    <property type="match status" value="1"/>
</dbReference>
<accession>A0A382FHJ3</accession>
<feature type="domain" description="Methyltransferase" evidence="1">
    <location>
        <begin position="44"/>
        <end position="138"/>
    </location>
</feature>
<evidence type="ECO:0000313" key="2">
    <source>
        <dbReference type="EMBL" id="SVB62135.1"/>
    </source>
</evidence>
<protein>
    <recommendedName>
        <fullName evidence="1">Methyltransferase domain-containing protein</fullName>
    </recommendedName>
</protein>
<dbReference type="Pfam" id="PF13649">
    <property type="entry name" value="Methyltransf_25"/>
    <property type="match status" value="1"/>
</dbReference>
<dbReference type="GO" id="GO:0008168">
    <property type="term" value="F:methyltransferase activity"/>
    <property type="evidence" value="ECO:0007669"/>
    <property type="project" value="TreeGrafter"/>
</dbReference>
<evidence type="ECO:0000259" key="1">
    <source>
        <dbReference type="Pfam" id="PF13649"/>
    </source>
</evidence>
<gene>
    <name evidence="2" type="ORF">METZ01_LOCUS214989</name>
</gene>
<dbReference type="AlphaFoldDB" id="A0A382FHJ3"/>
<dbReference type="Gene3D" id="3.40.50.150">
    <property type="entry name" value="Vaccinia Virus protein VP39"/>
    <property type="match status" value="1"/>
</dbReference>
<dbReference type="SUPFAM" id="SSF53335">
    <property type="entry name" value="S-adenosyl-L-methionine-dependent methyltransferases"/>
    <property type="match status" value="1"/>
</dbReference>
<dbReference type="EMBL" id="UINC01049859">
    <property type="protein sequence ID" value="SVB62135.1"/>
    <property type="molecule type" value="Genomic_DNA"/>
</dbReference>
<dbReference type="InterPro" id="IPR041698">
    <property type="entry name" value="Methyltransf_25"/>
</dbReference>
<dbReference type="PANTHER" id="PTHR43591:SF24">
    <property type="entry name" value="2-METHOXY-6-POLYPRENYL-1,4-BENZOQUINOL METHYLASE, MITOCHONDRIAL"/>
    <property type="match status" value="1"/>
</dbReference>
<dbReference type="PANTHER" id="PTHR43591">
    <property type="entry name" value="METHYLTRANSFERASE"/>
    <property type="match status" value="1"/>
</dbReference>
<dbReference type="InterPro" id="IPR029063">
    <property type="entry name" value="SAM-dependent_MTases_sf"/>
</dbReference>
<organism evidence="2">
    <name type="scientific">marine metagenome</name>
    <dbReference type="NCBI Taxonomy" id="408172"/>
    <lineage>
        <taxon>unclassified sequences</taxon>
        <taxon>metagenomes</taxon>
        <taxon>ecological metagenomes</taxon>
    </lineage>
</organism>
<name>A0A382FHJ3_9ZZZZ</name>